<evidence type="ECO:0000256" key="7">
    <source>
        <dbReference type="ARBA" id="ARBA00023194"/>
    </source>
</evidence>
<evidence type="ECO:0000256" key="1">
    <source>
        <dbReference type="ARBA" id="ARBA00001957"/>
    </source>
</evidence>
<gene>
    <name evidence="11" type="ordered locus">KNP414_04596</name>
</gene>
<dbReference type="Gene3D" id="2.30.38.10">
    <property type="entry name" value="Luciferase, Domain 3"/>
    <property type="match status" value="1"/>
</dbReference>
<dbReference type="InterPro" id="IPR036736">
    <property type="entry name" value="ACP-like_sf"/>
</dbReference>
<dbReference type="GO" id="GO:0008610">
    <property type="term" value="P:lipid biosynthetic process"/>
    <property type="evidence" value="ECO:0007669"/>
    <property type="project" value="UniProtKB-ARBA"/>
</dbReference>
<dbReference type="Pfam" id="PF00550">
    <property type="entry name" value="PP-binding"/>
    <property type="match status" value="2"/>
</dbReference>
<dbReference type="SUPFAM" id="SSF52777">
    <property type="entry name" value="CoA-dependent acyltransferases"/>
    <property type="match status" value="10"/>
</dbReference>
<dbReference type="Pfam" id="PF00501">
    <property type="entry name" value="AMP-binding"/>
    <property type="match status" value="2"/>
</dbReference>
<evidence type="ECO:0000256" key="6">
    <source>
        <dbReference type="ARBA" id="ARBA00022737"/>
    </source>
</evidence>
<dbReference type="Gene3D" id="1.10.1200.10">
    <property type="entry name" value="ACP-like"/>
    <property type="match status" value="2"/>
</dbReference>
<dbReference type="SMART" id="SM00823">
    <property type="entry name" value="PKS_PP"/>
    <property type="match status" value="2"/>
</dbReference>
<dbReference type="InterPro" id="IPR010071">
    <property type="entry name" value="AA_adenyl_dom"/>
</dbReference>
<dbReference type="Gene3D" id="3.30.559.30">
    <property type="entry name" value="Nonribosomal peptide synthetase, condensation domain"/>
    <property type="match status" value="5"/>
</dbReference>
<dbReference type="FunFam" id="3.40.50.980:FF:000001">
    <property type="entry name" value="Non-ribosomal peptide synthetase"/>
    <property type="match status" value="2"/>
</dbReference>
<dbReference type="PROSITE" id="PS00455">
    <property type="entry name" value="AMP_BINDING"/>
    <property type="match status" value="2"/>
</dbReference>
<dbReference type="PANTHER" id="PTHR45527:SF1">
    <property type="entry name" value="FATTY ACID SYNTHASE"/>
    <property type="match status" value="1"/>
</dbReference>
<evidence type="ECO:0000256" key="5">
    <source>
        <dbReference type="ARBA" id="ARBA00022598"/>
    </source>
</evidence>
<dbReference type="HOGENOM" id="CLU_223888_0_0_9"/>
<dbReference type="InterPro" id="IPR000873">
    <property type="entry name" value="AMP-dep_synth/lig_dom"/>
</dbReference>
<dbReference type="KEGG" id="pms:KNP414_04596"/>
<dbReference type="Gene3D" id="3.40.50.980">
    <property type="match status" value="2"/>
</dbReference>
<protein>
    <submittedName>
        <fullName evidence="11">Fusaricidin synthetase</fullName>
    </submittedName>
</protein>
<organism evidence="11 12">
    <name type="scientific">Paenibacillus mucilaginosus (strain KNP414)</name>
    <dbReference type="NCBI Taxonomy" id="1036673"/>
    <lineage>
        <taxon>Bacteria</taxon>
        <taxon>Bacillati</taxon>
        <taxon>Bacillota</taxon>
        <taxon>Bacilli</taxon>
        <taxon>Bacillales</taxon>
        <taxon>Paenibacillaceae</taxon>
        <taxon>Paenibacillus</taxon>
    </lineage>
</organism>
<dbReference type="InterPro" id="IPR020845">
    <property type="entry name" value="AMP-binding_CS"/>
</dbReference>
<dbReference type="PROSITE" id="PS50075">
    <property type="entry name" value="CARRIER"/>
    <property type="match status" value="2"/>
</dbReference>
<dbReference type="GO" id="GO:0043041">
    <property type="term" value="P:amino acid activation for nonribosomal peptide biosynthetic process"/>
    <property type="evidence" value="ECO:0007669"/>
    <property type="project" value="TreeGrafter"/>
</dbReference>
<dbReference type="CDD" id="cd19534">
    <property type="entry name" value="E_NRPS"/>
    <property type="match status" value="2"/>
</dbReference>
<reference evidence="12" key="1">
    <citation type="submission" date="2011-06" db="EMBL/GenBank/DDBJ databases">
        <title>Complete genome sequence of Paenibacillus mucilaginosus KNP414.</title>
        <authorList>
            <person name="Wang J."/>
            <person name="Hu S."/>
            <person name="Hu X."/>
            <person name="Zhang B."/>
            <person name="Dong D."/>
            <person name="Zhang S."/>
            <person name="Zhao K."/>
            <person name="Wu D."/>
        </authorList>
    </citation>
    <scope>NUCLEOTIDE SEQUENCE [LARGE SCALE GENOMIC DNA]</scope>
    <source>
        <strain evidence="12">KNP414</strain>
    </source>
</reference>
<feature type="domain" description="Carrier" evidence="10">
    <location>
        <begin position="2486"/>
        <end position="2560"/>
    </location>
</feature>
<dbReference type="InterPro" id="IPR020806">
    <property type="entry name" value="PKS_PP-bd"/>
</dbReference>
<dbReference type="SUPFAM" id="SSF56801">
    <property type="entry name" value="Acetyl-CoA synthetase-like"/>
    <property type="match status" value="2"/>
</dbReference>
<accession>F8FBS5</accession>
<feature type="domain" description="Carrier" evidence="10">
    <location>
        <begin position="959"/>
        <end position="1033"/>
    </location>
</feature>
<dbReference type="InterPro" id="IPR006162">
    <property type="entry name" value="Ppantetheine_attach_site"/>
</dbReference>
<sequence>MKSETTKRTALTEAQQRIWYTEQLFPETTAAWIAGRLVIDGTLDEGLLQQAVCGVIRENDAFHLRIAAGEEGPWQYLQPPAEQLHVPCLTFLGEGGRESAEAWIDERNRTPLPWLDAELYSFSVLKIGESEHWLHFRAHHIAFDGMSCQLIGDRILERYMLLTQGDAAIDPKPAFMDSLPAEEAYEASERRAKDRQYWLNKFRSLPEGGELKPRSTAGEDTSAKRYTATLDRELYETLKETCRTHQASLFTLIFAAYSLYLHKVTGSRDITVGTIYMNRTGPRDKERIGMFASTAAARIGIDPAASAAGLLRSTAKEQAGMLRHQKYPYNRLIRELRELHGTPGLNRLFDAAIEYRPVKSLRYGDLTAGFQTDFCGHEINDVLLRVEEVGDDELLRLHFDYRTSLFGEEEIARMSRRLLTLMGRMAEHPDLPLADLSVLDAEEEAQLASFHRTAAPYPAGSTIHGLFEEQVRRTPEHTAVVYGERKLSYRELNERADALALTLRQHGMQDGDLAAIMAERSAELIVGMLAVLKAGGAYVPVDPEYPQERIAFMLGDSGAKLLLGQAHVLENVPFDGGRIPLEDGASRISGTPDLSSAGGPDAPAYVIYTSGTTGRPKGVVVRHRGLCNLQPFFRHTLGIREEDRILQFASASFDASAWEIYMALFSGAAVCLPSPSDITNYRSFEAYVTKQGITTATLPPAYAVHLEPERMPTLARLITAGSAASPDLVHRWKDQVRYYNAYGPTEDSICTTVWSPEGALEAFFEVPIGTPLPNHRVYIVDADLRQVPVGVAGELCIAGDGLAREYLNRPELTADKFVGNPFEPGGRLYRSGDLAKRLPDGNIVYLGRIDQQVKVRGYRIEPAEVEFRLKQAEPSIREAVVAAREDGTGQSVLCAYVTSEGTLHPARLREVLSRELPSYMVPTYIMQLERMPLTPNGKIDAKSLPAPLADLSGSADYAPPQDPLEELLASVWQTVLGTGPVGRHDRFFDLGGDSIKAIQVSSRLLQDGWRLEMKDLFRYPAIAELRAHMSPVTRPAEQGEVQGAVTLTPIQRWFLEQEPADPHYFNQAVMLFREERFDEGTLRTVMEAIAAHHDALRLVLRRSGEGAYTAWNRGTREGLPFHLECVDYTGWEGPGLQEAVTAKAEEIQSRMDLEHGPLVRLGLLRCPEGDHLLMAVHHLAVDGVSWRILLEDFAAGYAQAARGETPVFPAKTDSFRTWAEGLSRYARSEEAEKERGYWEAAAALESWPLPRTVPDEPSRNEDSQIVTVEWSEEETGLLLTRVNHAYRTEINDILLAALEMAVGKWSGLPRVRIALEGHGREPIVPGVDITRTVGWFTSRYPVTLETGSLPTLPGRIKAVKERLRNVPGKGVGFGILKHLSGHGLVSGAEPEISFNYLGQFDQDLNAHGLQLSPYPAGNLQSGRAARLAPLDLQAMIRDGVLTLTISYSRQEFRRESMDSLAGELQCALQRIIAHCASRQEQEVTPSDVLARGISLEELEQFTAESRQVGEIENIYPLTPMQQGMLFHSLLDAGSPAYFQQASFDVEGELDLEAFSASYHALVRRHDVLRTRIFTGWKEEPLQVVFRRSGGELRILDLRGTKAAGLEDELKALAREDRARGFRMDREDLMRLTIIRTGPASCRFLWSFHHIIMDGWCLSLITKEVFETYAELLGQGKSAPASAVTPFSEYIRWLSLQDEEAAAGYWQGVLAGYEAGTGLPGAADPAAVPGYEARTLVLDLESVLTQELGRLARESQVTLHSLIQAAWAVLLAKSCGTEDVVFGTVVSGRPAEIPGIERMVGLFINTIPVRIRCGAEAMVTELLAQVQADALSSRPYETYPLYRIQAASGRQQELIRSLVIFENYPVEDQVQLWGGSSGTGLRLTNVTLTEQTNYELNLTVIPGEALRLQLEYNALAFENGVIESVRDRLLHLLQQMAGSPKAALKELRLATEEDAARILGGFHAPLASDAGLAAGKTVHELFEEQAERTPHEPAVLFGDEMLTYSELNREANRLARTLRTHGVGADRPAAIMVHRSARMVIGILAILKAGGAYVPVDPEYPEERIRYLLEDCGASVLVTERELEARAAFGGTVVLLDEEAAYSGDSANLEPVCDDSHLAYIIYTSGTTGRPKGVMIEHRQLAAAAAAWNEAYRLREEGVRVLQWASFSFDVFTGDLVRALLHGGRLILCPAGIRMDPAGIYELMARHRATFFESTPALILPFMDYVQDRGLDLGFLKLLVLGSDICPPEAFATLQQRWGRQMRILNSYGVTEACIDSSFYEGTEAEPAARRTLPIGRPLPGARMYIVDEHLALQPAGIPGELYIGGHGVGRGYWNREELTAERFGADPFQPEGRMYRTGDLARWLPDGNIEYLGRMDQQVKIRGFRIETGEVEAAILQFPGVKEAVVAAREDGNGQKVLCAYVVPREGELDLDALKQALAGKLPAHMVPARWVLLGRLPLTPNGKVDRRALPSPQESTAPVTAGYVPPRTAGERAIASVWQSVLGGAAVGMHDSFFELGGDSIKAIQAASKLLQEGYRLDLKDLFRYPTPAELAPHLKAAGRASDQGEVSGEVPLTPILHWFGEQELAEPHHYNQAVMLCRRDRFEPEALRRTAETIAAHHDALRLVWIKEEGGTQVRNRAVGDGEACRMEVLDLRDLPPIKVAGEVSARANAIQRGFRLNEGPLMRLCLFQCPDGDHLLIVIHHLAVDGVSWRILFEDLAAGYAQASSGQDVRLPLKTASFREWAQALQGEAESGAWETERAYWEAAEKADIAPLPRDGVCPRPLTGDSGTVTLQLAEADTQRLLKEVHRAYHTEANDILLTALGLAVREWSGLRRIKVNLEGHGREELAAGTDVSRTVGWFTCQFPVLLDLPDGLPLGKQIKHVKETLRRVPRKGRGYGVLRYLSAHGGHLEGAAEPEISFNYLGQFDQDLAGSGFALSPYGIGEAVSPLAKRPYVLDINGMLKQGKLEFEISYCRSEYRRETVEGLAALLRSFLEEVITHCASRDRSELTPSDVLVQGFSAEELDAFAEEVSGIGELENLYPLTPMQQGMLFHHLMGDRPEAYFEQTAVDLQGPLETGALAQSLRLLVERHAVLRTNFLQRADGLPLQAVFRTREPELRLVDLRMHRGDADHLQALLDTYASEDRDRGFNLASDALMRLTVLRTGEEDYRFLWSFHHVLMDGWCLSLMVEEVFTIYAALAAGKQPELPAAPPYSRYIEWLGQQEGQESAAYWTAYLDGYSGPTLLPGTLTDGAEEPRAERVSCALGRELTGRLSREASKRRTTLSSWIQAAWGVLLQKYSGSKDVVFGCVVSGRPAELAGADRMLGLFINTVPVRVAADPGSPFSDVAKRLQEDAAAAREHETYPLYEIQSRSGQGRELVNHILAFENYPAEELLAAPGGLQGSGLTVTGVHAAEQTNYDLNVIVIPGDNLQLHFEYNSRRYPREAVERIRGHLLALLEQTALRPDGPAAELDPLTEEEKEQILQTFNDTSADYPRDASICTLFE</sequence>
<dbReference type="InterPro" id="IPR042099">
    <property type="entry name" value="ANL_N_sf"/>
</dbReference>
<keyword evidence="7" id="KW-0045">Antibiotic biosynthesis</keyword>
<dbReference type="PATRIC" id="fig|1036673.3.peg.4228"/>
<evidence type="ECO:0000256" key="3">
    <source>
        <dbReference type="ARBA" id="ARBA00022450"/>
    </source>
</evidence>
<reference evidence="11 12" key="2">
    <citation type="journal article" date="2013" name="Genome Announc.">
        <title>Genome Sequence of Growth-Improving Paenibacillus mucilaginosus Strain KNP414.</title>
        <authorList>
            <person name="Lu J.J."/>
            <person name="Wang J.F."/>
            <person name="Hu X.F."/>
        </authorList>
    </citation>
    <scope>NUCLEOTIDE SEQUENCE [LARGE SCALE GENOMIC DNA]</scope>
    <source>
        <strain evidence="11 12">KNP414</strain>
    </source>
</reference>
<dbReference type="Proteomes" id="UP000006620">
    <property type="component" value="Chromosome"/>
</dbReference>
<dbReference type="InterPro" id="IPR045851">
    <property type="entry name" value="AMP-bd_C_sf"/>
</dbReference>
<dbReference type="FunFam" id="2.30.38.10:FF:000001">
    <property type="entry name" value="Non-ribosomal peptide synthetase PvdI"/>
    <property type="match status" value="2"/>
</dbReference>
<dbReference type="NCBIfam" id="TIGR01720">
    <property type="entry name" value="NRPS-para261"/>
    <property type="match status" value="2"/>
</dbReference>
<dbReference type="FunFam" id="1.10.1200.10:FF:000005">
    <property type="entry name" value="Nonribosomal peptide synthetase 1"/>
    <property type="match status" value="2"/>
</dbReference>
<evidence type="ECO:0000256" key="2">
    <source>
        <dbReference type="ARBA" id="ARBA00006432"/>
    </source>
</evidence>
<dbReference type="GO" id="GO:0044550">
    <property type="term" value="P:secondary metabolite biosynthetic process"/>
    <property type="evidence" value="ECO:0007669"/>
    <property type="project" value="UniProtKB-ARBA"/>
</dbReference>
<feature type="region of interest" description="Disordered" evidence="9">
    <location>
        <begin position="2464"/>
        <end position="2484"/>
    </location>
</feature>
<evidence type="ECO:0000313" key="11">
    <source>
        <dbReference type="EMBL" id="AEI43126.1"/>
    </source>
</evidence>
<keyword evidence="6" id="KW-0677">Repeat</keyword>
<dbReference type="GO" id="GO:0016874">
    <property type="term" value="F:ligase activity"/>
    <property type="evidence" value="ECO:0007669"/>
    <property type="project" value="UniProtKB-KW"/>
</dbReference>
<dbReference type="SUPFAM" id="SSF47336">
    <property type="entry name" value="ACP-like"/>
    <property type="match status" value="2"/>
</dbReference>
<dbReference type="CDD" id="cd19543">
    <property type="entry name" value="DCL_NRPS"/>
    <property type="match status" value="2"/>
</dbReference>
<evidence type="ECO:0000256" key="8">
    <source>
        <dbReference type="ARBA" id="ARBA00023268"/>
    </source>
</evidence>
<dbReference type="InterPro" id="IPR009081">
    <property type="entry name" value="PP-bd_ACP"/>
</dbReference>
<dbReference type="Gene3D" id="3.30.300.30">
    <property type="match status" value="2"/>
</dbReference>
<dbReference type="NCBIfam" id="NF003417">
    <property type="entry name" value="PRK04813.1"/>
    <property type="match status" value="2"/>
</dbReference>
<comment type="cofactor">
    <cofactor evidence="1">
        <name>pantetheine 4'-phosphate</name>
        <dbReference type="ChEBI" id="CHEBI:47942"/>
    </cofactor>
</comment>
<dbReference type="InterPro" id="IPR010060">
    <property type="entry name" value="NRPS_synth"/>
</dbReference>
<dbReference type="Gene3D" id="3.30.559.10">
    <property type="entry name" value="Chloramphenicol acetyltransferase-like domain"/>
    <property type="match status" value="5"/>
</dbReference>
<name>F8FBS5_PAEMK</name>
<dbReference type="GO" id="GO:0005737">
    <property type="term" value="C:cytoplasm"/>
    <property type="evidence" value="ECO:0007669"/>
    <property type="project" value="TreeGrafter"/>
</dbReference>
<evidence type="ECO:0000259" key="10">
    <source>
        <dbReference type="PROSITE" id="PS50075"/>
    </source>
</evidence>
<dbReference type="EMBL" id="CP002869">
    <property type="protein sequence ID" value="AEI43126.1"/>
    <property type="molecule type" value="Genomic_DNA"/>
</dbReference>
<dbReference type="Pfam" id="PF00668">
    <property type="entry name" value="Condensation"/>
    <property type="match status" value="5"/>
</dbReference>
<evidence type="ECO:0000256" key="4">
    <source>
        <dbReference type="ARBA" id="ARBA00022553"/>
    </source>
</evidence>
<dbReference type="RefSeq" id="WP_013918279.1">
    <property type="nucleotide sequence ID" value="NC_015690.1"/>
</dbReference>
<dbReference type="NCBIfam" id="TIGR01733">
    <property type="entry name" value="AA-adenyl-dom"/>
    <property type="match status" value="2"/>
</dbReference>
<evidence type="ECO:0000256" key="9">
    <source>
        <dbReference type="SAM" id="MobiDB-lite"/>
    </source>
</evidence>
<keyword evidence="8" id="KW-0511">Multifunctional enzyme</keyword>
<dbReference type="InterPro" id="IPR025110">
    <property type="entry name" value="AMP-bd_C"/>
</dbReference>
<dbReference type="Gene3D" id="3.40.50.12780">
    <property type="entry name" value="N-terminal domain of ligase-like"/>
    <property type="match status" value="1"/>
</dbReference>
<dbReference type="Pfam" id="PF13193">
    <property type="entry name" value="AMP-binding_C"/>
    <property type="match status" value="2"/>
</dbReference>
<dbReference type="FunFam" id="3.30.300.30:FF:000010">
    <property type="entry name" value="Enterobactin synthetase component F"/>
    <property type="match status" value="1"/>
</dbReference>
<proteinExistence type="inferred from homology"/>
<dbReference type="InterPro" id="IPR001242">
    <property type="entry name" value="Condensation_dom"/>
</dbReference>
<dbReference type="GO" id="GO:0031177">
    <property type="term" value="F:phosphopantetheine binding"/>
    <property type="evidence" value="ECO:0007669"/>
    <property type="project" value="InterPro"/>
</dbReference>
<evidence type="ECO:0000313" key="12">
    <source>
        <dbReference type="Proteomes" id="UP000006620"/>
    </source>
</evidence>
<dbReference type="PROSITE" id="PS00012">
    <property type="entry name" value="PHOSPHOPANTETHEINE"/>
    <property type="match status" value="2"/>
</dbReference>
<dbReference type="FunFam" id="3.40.50.12780:FF:000012">
    <property type="entry name" value="Non-ribosomal peptide synthetase"/>
    <property type="match status" value="2"/>
</dbReference>
<keyword evidence="5" id="KW-0436">Ligase</keyword>
<keyword evidence="4" id="KW-0597">Phosphoprotein</keyword>
<dbReference type="PANTHER" id="PTHR45527">
    <property type="entry name" value="NONRIBOSOMAL PEPTIDE SYNTHETASE"/>
    <property type="match status" value="1"/>
</dbReference>
<dbReference type="GO" id="GO:0017000">
    <property type="term" value="P:antibiotic biosynthetic process"/>
    <property type="evidence" value="ECO:0007669"/>
    <property type="project" value="UniProtKB-KW"/>
</dbReference>
<keyword evidence="3" id="KW-0596">Phosphopantetheine</keyword>
<comment type="similarity">
    <text evidence="2">Belongs to the ATP-dependent AMP-binding enzyme family.</text>
</comment>
<dbReference type="InterPro" id="IPR023213">
    <property type="entry name" value="CAT-like_dom_sf"/>
</dbReference>